<evidence type="ECO:0000256" key="12">
    <source>
        <dbReference type="ARBA" id="ARBA00023136"/>
    </source>
</evidence>
<dbReference type="Proteomes" id="UP000190750">
    <property type="component" value="Unassembled WGS sequence"/>
</dbReference>
<feature type="domain" description="HAMP" evidence="16">
    <location>
        <begin position="190"/>
        <end position="242"/>
    </location>
</feature>
<sequence length="470" mass="50870">MSLFKRLASLQARLLVLLLLLIFGVWVSAAVLTWVDTRHELDELLDAHLAQSAALLVAQQTDADAVERSHRPHRRHTLGDDEHPDAPTLHKYATRVAFQVFHDGKLTLHSGTAPDTPMSPQLRGFATVELPDRGTWRVFGAQGKEGDVQVFVGEQLRSRRSILWAMMQSLLMPLLVALPVLALLGWLAVRRSLTPLRTLSQALAQRQPQSVAPLVITDTPSEMAPVVSSLNSLLARIGQMMVAERRFTADAAHELRTPIAAIRAQAQVALGAGSNVAERDQALRQTLAGCDRATHLVTQLLTLSRLETAGHPPQGVRVDVCQIAQRVAADLAPGALARRQVLTLDTSATGPISADEMLTGVLIRNLLDNALRYSPDGAQVRLRVHTSAGQVHLEVNDSGPGLPPADLARLGERFFRGLGSGQQGSGLGWSIVRRIAEVYRAQVLAAPSSLGGLCVTVSWPLAPDQESRQI</sequence>
<dbReference type="SMART" id="SM00388">
    <property type="entry name" value="HisKA"/>
    <property type="match status" value="1"/>
</dbReference>
<keyword evidence="11" id="KW-0902">Two-component regulatory system</keyword>
<evidence type="ECO:0000256" key="9">
    <source>
        <dbReference type="ARBA" id="ARBA00022840"/>
    </source>
</evidence>
<dbReference type="InterPro" id="IPR003660">
    <property type="entry name" value="HAMP_dom"/>
</dbReference>
<dbReference type="InterPro" id="IPR036890">
    <property type="entry name" value="HATPase_C_sf"/>
</dbReference>
<evidence type="ECO:0000256" key="5">
    <source>
        <dbReference type="ARBA" id="ARBA00022679"/>
    </source>
</evidence>
<dbReference type="Gene3D" id="3.30.565.10">
    <property type="entry name" value="Histidine kinase-like ATPase, C-terminal domain"/>
    <property type="match status" value="1"/>
</dbReference>
<comment type="catalytic activity">
    <reaction evidence="1">
        <text>ATP + protein L-histidine = ADP + protein N-phospho-L-histidine.</text>
        <dbReference type="EC" id="2.7.13.3"/>
    </reaction>
</comment>
<reference evidence="17 18" key="1">
    <citation type="submission" date="2017-01" db="EMBL/GenBank/DDBJ databases">
        <title>Genome sequencing of Rhodoferax fermentans JCM 7819.</title>
        <authorList>
            <person name="Kim Y.J."/>
            <person name="Farh M.E.-A."/>
            <person name="Yang D.-C."/>
        </authorList>
    </citation>
    <scope>NUCLEOTIDE SEQUENCE [LARGE SCALE GENOMIC DNA]</scope>
    <source>
        <strain evidence="17 18">JCM 7819</strain>
    </source>
</reference>
<dbReference type="InterPro" id="IPR003661">
    <property type="entry name" value="HisK_dim/P_dom"/>
</dbReference>
<evidence type="ECO:0000256" key="1">
    <source>
        <dbReference type="ARBA" id="ARBA00000085"/>
    </source>
</evidence>
<dbReference type="Gene3D" id="1.20.5.1040">
    <property type="entry name" value="Sensor protein qsec"/>
    <property type="match status" value="1"/>
</dbReference>
<dbReference type="GO" id="GO:0005524">
    <property type="term" value="F:ATP binding"/>
    <property type="evidence" value="ECO:0007669"/>
    <property type="project" value="UniProtKB-KW"/>
</dbReference>
<dbReference type="InterPro" id="IPR003594">
    <property type="entry name" value="HATPase_dom"/>
</dbReference>
<dbReference type="RefSeq" id="WP_078365512.1">
    <property type="nucleotide sequence ID" value="NZ_MTJN01000002.1"/>
</dbReference>
<dbReference type="Pfam" id="PF00512">
    <property type="entry name" value="HisKA"/>
    <property type="match status" value="1"/>
</dbReference>
<dbReference type="EMBL" id="MTJN01000002">
    <property type="protein sequence ID" value="OOV07663.1"/>
    <property type="molecule type" value="Genomic_DNA"/>
</dbReference>
<dbReference type="Pfam" id="PF02518">
    <property type="entry name" value="HATPase_c"/>
    <property type="match status" value="1"/>
</dbReference>
<feature type="domain" description="Histidine kinase" evidence="15">
    <location>
        <begin position="250"/>
        <end position="463"/>
    </location>
</feature>
<keyword evidence="5" id="KW-0808">Transferase</keyword>
<keyword evidence="10 14" id="KW-1133">Transmembrane helix</keyword>
<evidence type="ECO:0000259" key="16">
    <source>
        <dbReference type="PROSITE" id="PS50885"/>
    </source>
</evidence>
<dbReference type="SUPFAM" id="SSF55874">
    <property type="entry name" value="ATPase domain of HSP90 chaperone/DNA topoisomerase II/histidine kinase"/>
    <property type="match status" value="1"/>
</dbReference>
<dbReference type="InterPro" id="IPR004358">
    <property type="entry name" value="Sig_transdc_His_kin-like_C"/>
</dbReference>
<keyword evidence="7" id="KW-0547">Nucleotide-binding</keyword>
<evidence type="ECO:0000256" key="14">
    <source>
        <dbReference type="SAM" id="Phobius"/>
    </source>
</evidence>
<protein>
    <recommendedName>
        <fullName evidence="3">histidine kinase</fullName>
        <ecNumber evidence="3">2.7.13.3</ecNumber>
    </recommendedName>
</protein>
<evidence type="ECO:0000256" key="4">
    <source>
        <dbReference type="ARBA" id="ARBA00022553"/>
    </source>
</evidence>
<dbReference type="CDD" id="cd00082">
    <property type="entry name" value="HisKA"/>
    <property type="match status" value="1"/>
</dbReference>
<evidence type="ECO:0000256" key="2">
    <source>
        <dbReference type="ARBA" id="ARBA00004141"/>
    </source>
</evidence>
<keyword evidence="4" id="KW-0597">Phosphoprotein</keyword>
<evidence type="ECO:0000313" key="17">
    <source>
        <dbReference type="EMBL" id="OOV07663.1"/>
    </source>
</evidence>
<keyword evidence="18" id="KW-1185">Reference proteome</keyword>
<dbReference type="FunFam" id="1.10.287.130:FF:000035">
    <property type="entry name" value="Two-component sensor histidine kinase"/>
    <property type="match status" value="1"/>
</dbReference>
<dbReference type="AlphaFoldDB" id="A0A1T1AUH1"/>
<comment type="subcellular location">
    <subcellularLocation>
        <location evidence="2">Membrane</location>
        <topology evidence="2">Multi-pass membrane protein</topology>
    </subcellularLocation>
</comment>
<dbReference type="SUPFAM" id="SSF47384">
    <property type="entry name" value="Homodimeric domain of signal transducing histidine kinase"/>
    <property type="match status" value="1"/>
</dbReference>
<evidence type="ECO:0000256" key="7">
    <source>
        <dbReference type="ARBA" id="ARBA00022741"/>
    </source>
</evidence>
<dbReference type="PROSITE" id="PS50885">
    <property type="entry name" value="HAMP"/>
    <property type="match status" value="1"/>
</dbReference>
<keyword evidence="12 14" id="KW-0472">Membrane</keyword>
<keyword evidence="9" id="KW-0067">ATP-binding</keyword>
<evidence type="ECO:0000256" key="8">
    <source>
        <dbReference type="ARBA" id="ARBA00022777"/>
    </source>
</evidence>
<dbReference type="InterPro" id="IPR005467">
    <property type="entry name" value="His_kinase_dom"/>
</dbReference>
<dbReference type="GO" id="GO:0000155">
    <property type="term" value="F:phosphorelay sensor kinase activity"/>
    <property type="evidence" value="ECO:0007669"/>
    <property type="project" value="InterPro"/>
</dbReference>
<dbReference type="OrthoDB" id="8554694at2"/>
<gene>
    <name evidence="17" type="ORF">RF819_13850</name>
</gene>
<comment type="caution">
    <text evidence="17">The sequence shown here is derived from an EMBL/GenBank/DDBJ whole genome shotgun (WGS) entry which is preliminary data.</text>
</comment>
<dbReference type="PANTHER" id="PTHR45436:SF14">
    <property type="entry name" value="SENSOR PROTEIN QSEC"/>
    <property type="match status" value="1"/>
</dbReference>
<name>A0A1T1AUH1_RHOFE</name>
<dbReference type="EC" id="2.7.13.3" evidence="3"/>
<proteinExistence type="predicted"/>
<dbReference type="CDD" id="cd00075">
    <property type="entry name" value="HATPase"/>
    <property type="match status" value="1"/>
</dbReference>
<evidence type="ECO:0000256" key="11">
    <source>
        <dbReference type="ARBA" id="ARBA00023012"/>
    </source>
</evidence>
<organism evidence="17 18">
    <name type="scientific">Rhodoferax fermentans</name>
    <dbReference type="NCBI Taxonomy" id="28066"/>
    <lineage>
        <taxon>Bacteria</taxon>
        <taxon>Pseudomonadati</taxon>
        <taxon>Pseudomonadota</taxon>
        <taxon>Betaproteobacteria</taxon>
        <taxon>Burkholderiales</taxon>
        <taxon>Comamonadaceae</taxon>
        <taxon>Rhodoferax</taxon>
    </lineage>
</organism>
<accession>A0A1T1AUH1</accession>
<keyword evidence="6 14" id="KW-0812">Transmembrane</keyword>
<keyword evidence="8 17" id="KW-0418">Kinase</keyword>
<dbReference type="PANTHER" id="PTHR45436">
    <property type="entry name" value="SENSOR HISTIDINE KINASE YKOH"/>
    <property type="match status" value="1"/>
</dbReference>
<dbReference type="InterPro" id="IPR050428">
    <property type="entry name" value="TCS_sensor_his_kinase"/>
</dbReference>
<feature type="region of interest" description="Disordered" evidence="13">
    <location>
        <begin position="64"/>
        <end position="86"/>
    </location>
</feature>
<dbReference type="Gene3D" id="1.10.287.130">
    <property type="match status" value="1"/>
</dbReference>
<evidence type="ECO:0000256" key="10">
    <source>
        <dbReference type="ARBA" id="ARBA00022989"/>
    </source>
</evidence>
<evidence type="ECO:0000259" key="15">
    <source>
        <dbReference type="PROSITE" id="PS50109"/>
    </source>
</evidence>
<dbReference type="STRING" id="28066.RF819_13850"/>
<feature type="transmembrane region" description="Helical" evidence="14">
    <location>
        <begin position="162"/>
        <end position="189"/>
    </location>
</feature>
<dbReference type="PRINTS" id="PR00344">
    <property type="entry name" value="BCTRLSENSOR"/>
</dbReference>
<evidence type="ECO:0000256" key="3">
    <source>
        <dbReference type="ARBA" id="ARBA00012438"/>
    </source>
</evidence>
<evidence type="ECO:0000256" key="13">
    <source>
        <dbReference type="SAM" id="MobiDB-lite"/>
    </source>
</evidence>
<evidence type="ECO:0000256" key="6">
    <source>
        <dbReference type="ARBA" id="ARBA00022692"/>
    </source>
</evidence>
<dbReference type="PROSITE" id="PS50109">
    <property type="entry name" value="HIS_KIN"/>
    <property type="match status" value="1"/>
</dbReference>
<dbReference type="SMART" id="SM00387">
    <property type="entry name" value="HATPase_c"/>
    <property type="match status" value="1"/>
</dbReference>
<dbReference type="GO" id="GO:0005886">
    <property type="term" value="C:plasma membrane"/>
    <property type="evidence" value="ECO:0007669"/>
    <property type="project" value="TreeGrafter"/>
</dbReference>
<dbReference type="InterPro" id="IPR036097">
    <property type="entry name" value="HisK_dim/P_sf"/>
</dbReference>
<evidence type="ECO:0000313" key="18">
    <source>
        <dbReference type="Proteomes" id="UP000190750"/>
    </source>
</evidence>